<dbReference type="Gene3D" id="1.25.10.10">
    <property type="entry name" value="Leucine-rich Repeat Variant"/>
    <property type="match status" value="1"/>
</dbReference>
<sequence length="375" mass="41862">MRKITKFGFGFDLISQKVEILTNSNQRKKLTTPTHTAMGSKRKQKEKQKDFKRAKLKVGKTAQKPDNYTDTSFKSKAISIPGQSITFSHDPENLTHRLSLTKHHSSATRKEVVISITQHLPANPSAYKEIITSIVPLILDESKSVRMEVATLLQAIGEKQPGLLDLHKRSVVLFITSAMTHIQPDIRNTSTKFLGILLEYADLKLYFVKLLKNFFVLMSWSLKDDSKSKGVSVTSNSSILLGANSKKARVEHLKVLTKFLQVSLLKGESEAQGSDNFHNCIMPHPQTFKYLIPSVPQAFSPLNLFANEFKGDLFTSGSVAVQELESVTTEDLNTRLMIMNGVFKDRMLKNLTSLHAEGGDVGRESKNCSVLLEGI</sequence>
<dbReference type="Pfam" id="PF12333">
    <property type="entry name" value="Ipi1_N"/>
    <property type="match status" value="1"/>
</dbReference>
<dbReference type="InterPro" id="IPR011989">
    <property type="entry name" value="ARM-like"/>
</dbReference>
<dbReference type="GeneID" id="92206742"/>
<organism evidence="10 11">
    <name type="scientific">Lodderomyces beijingensis</name>
    <dbReference type="NCBI Taxonomy" id="1775926"/>
    <lineage>
        <taxon>Eukaryota</taxon>
        <taxon>Fungi</taxon>
        <taxon>Dikarya</taxon>
        <taxon>Ascomycota</taxon>
        <taxon>Saccharomycotina</taxon>
        <taxon>Pichiomycetes</taxon>
        <taxon>Debaryomycetaceae</taxon>
        <taxon>Candida/Lodderomyces clade</taxon>
        <taxon>Lodderomyces</taxon>
    </lineage>
</organism>
<comment type="subcellular location">
    <subcellularLocation>
        <location evidence="2 7">Nucleus</location>
    </subcellularLocation>
</comment>
<accession>A0ABP0ZM99</accession>
<dbReference type="PANTHER" id="PTHR16056">
    <property type="entry name" value="REGULATOR OF MICROTUBULE DYNAMICS PROTEIN"/>
    <property type="match status" value="1"/>
</dbReference>
<feature type="compositionally biased region" description="Polar residues" evidence="8">
    <location>
        <begin position="27"/>
        <end position="37"/>
    </location>
</feature>
<evidence type="ECO:0000256" key="5">
    <source>
        <dbReference type="ARBA" id="ARBA00022552"/>
    </source>
</evidence>
<dbReference type="Proteomes" id="UP001497383">
    <property type="component" value="Chromosome 2"/>
</dbReference>
<comment type="similarity">
    <text evidence="3 7">Belongs to the IPI1/TEX10 family.</text>
</comment>
<comment type="subunit">
    <text evidence="4">Component of the RIX1 complex, composed of IPI1, RIX1/IPI2 and IPI3 in a 1:2:2 stoichiometry. The complex interacts (via RIX1) with MDN1 (via its hexameric AAA ATPase ring) and the pre-60S ribosome particles.</text>
</comment>
<comment type="function">
    <text evidence="1 7">Component of the RIX1 complex required for processing of ITS2 sequences from 35S pre-rRNA.</text>
</comment>
<evidence type="ECO:0000256" key="6">
    <source>
        <dbReference type="ARBA" id="ARBA00023242"/>
    </source>
</evidence>
<evidence type="ECO:0000256" key="1">
    <source>
        <dbReference type="ARBA" id="ARBA00002355"/>
    </source>
</evidence>
<dbReference type="RefSeq" id="XP_066828484.1">
    <property type="nucleotide sequence ID" value="XM_066971446.1"/>
</dbReference>
<keyword evidence="5 7" id="KW-0698">rRNA processing</keyword>
<feature type="region of interest" description="Disordered" evidence="8">
    <location>
        <begin position="27"/>
        <end position="53"/>
    </location>
</feature>
<evidence type="ECO:0000256" key="2">
    <source>
        <dbReference type="ARBA" id="ARBA00004123"/>
    </source>
</evidence>
<dbReference type="EMBL" id="OZ022406">
    <property type="protein sequence ID" value="CAK9437133.1"/>
    <property type="molecule type" value="Genomic_DNA"/>
</dbReference>
<dbReference type="InterPro" id="IPR016024">
    <property type="entry name" value="ARM-type_fold"/>
</dbReference>
<keyword evidence="6 7" id="KW-0539">Nucleus</keyword>
<evidence type="ECO:0000256" key="7">
    <source>
        <dbReference type="RuleBase" id="RU368021"/>
    </source>
</evidence>
<gene>
    <name evidence="10" type="ORF">LODBEIA_P15460</name>
</gene>
<reference evidence="10 11" key="1">
    <citation type="submission" date="2024-03" db="EMBL/GenBank/DDBJ databases">
        <authorList>
            <person name="Brejova B."/>
        </authorList>
    </citation>
    <scope>NUCLEOTIDE SEQUENCE [LARGE SCALE GENOMIC DNA]</scope>
    <source>
        <strain evidence="10 11">CBS 14171</strain>
    </source>
</reference>
<protein>
    <recommendedName>
        <fullName evidence="7">Pre-rRNA-processing protein</fullName>
    </recommendedName>
</protein>
<dbReference type="SUPFAM" id="SSF48371">
    <property type="entry name" value="ARM repeat"/>
    <property type="match status" value="1"/>
</dbReference>
<evidence type="ECO:0000256" key="8">
    <source>
        <dbReference type="SAM" id="MobiDB-lite"/>
    </source>
</evidence>
<dbReference type="InterPro" id="IPR024679">
    <property type="entry name" value="Ipi1_N"/>
</dbReference>
<evidence type="ECO:0000256" key="3">
    <source>
        <dbReference type="ARBA" id="ARBA00006427"/>
    </source>
</evidence>
<name>A0ABP0ZM99_9ASCO</name>
<evidence type="ECO:0000259" key="9">
    <source>
        <dbReference type="Pfam" id="PF12333"/>
    </source>
</evidence>
<evidence type="ECO:0000313" key="10">
    <source>
        <dbReference type="EMBL" id="CAK9437133.1"/>
    </source>
</evidence>
<keyword evidence="11" id="KW-1185">Reference proteome</keyword>
<keyword evidence="7" id="KW-0690">Ribosome biogenesis</keyword>
<feature type="domain" description="Pre-rRNA-processing protein Ipi1 N-terminal" evidence="9">
    <location>
        <begin position="164"/>
        <end position="260"/>
    </location>
</feature>
<dbReference type="PANTHER" id="PTHR16056:SF2">
    <property type="entry name" value="TESTIS-EXPRESSED PROTEIN 10"/>
    <property type="match status" value="1"/>
</dbReference>
<proteinExistence type="inferred from homology"/>
<evidence type="ECO:0000313" key="11">
    <source>
        <dbReference type="Proteomes" id="UP001497383"/>
    </source>
</evidence>
<evidence type="ECO:0000256" key="4">
    <source>
        <dbReference type="ARBA" id="ARBA00011141"/>
    </source>
</evidence>